<dbReference type="InterPro" id="IPR017972">
    <property type="entry name" value="Cyt_P450_CS"/>
</dbReference>
<sequence>MTGKCGDDDGRRCGDGAGRARRASGGAERSRADGLLSALVHAQRTDPAPTDGEIAALARLVLIAGHETAAHVFGPTVLLLLRPPRLWDTLRERPEPVGGVVEEALRHATVLRYGLLRVAREPLTLAGQPVRAGGRVVLHLPAAHHDPARLPDPDRFDPHRPGAANHLAFGHGAHHCPGDHLARVELRTLLAAALPRFPDLRPAVPRTRSAPCATGSSTARPPSPWTSPRDGRPALLHHLRLRLRRHRRRQPPLRAGRARRARRQRPPHLGDRHSRLQPPPDCAAASAWPRPICPSTASSQPPAPTGSPTPT</sequence>
<accession>A0ABP5JYP9</accession>
<dbReference type="PANTHER" id="PTHR46696:SF1">
    <property type="entry name" value="CYTOCHROME P450 YJIB-RELATED"/>
    <property type="match status" value="1"/>
</dbReference>
<protein>
    <recommendedName>
        <fullName evidence="6">Cytochrome P450</fullName>
    </recommendedName>
</protein>
<dbReference type="InterPro" id="IPR002397">
    <property type="entry name" value="Cyt_P450_B"/>
</dbReference>
<feature type="compositionally biased region" description="Basic residues" evidence="3">
    <location>
        <begin position="235"/>
        <end position="266"/>
    </location>
</feature>
<evidence type="ECO:0000256" key="3">
    <source>
        <dbReference type="SAM" id="MobiDB-lite"/>
    </source>
</evidence>
<dbReference type="SUPFAM" id="SSF48264">
    <property type="entry name" value="Cytochrome P450"/>
    <property type="match status" value="1"/>
</dbReference>
<dbReference type="PROSITE" id="PS00086">
    <property type="entry name" value="CYTOCHROME_P450"/>
    <property type="match status" value="1"/>
</dbReference>
<evidence type="ECO:0000256" key="2">
    <source>
        <dbReference type="RuleBase" id="RU000461"/>
    </source>
</evidence>
<dbReference type="Proteomes" id="UP001500897">
    <property type="component" value="Unassembled WGS sequence"/>
</dbReference>
<keyword evidence="2" id="KW-0349">Heme</keyword>
<evidence type="ECO:0000256" key="1">
    <source>
        <dbReference type="ARBA" id="ARBA00010617"/>
    </source>
</evidence>
<dbReference type="PRINTS" id="PR00385">
    <property type="entry name" value="P450"/>
</dbReference>
<reference evidence="5" key="1">
    <citation type="journal article" date="2019" name="Int. J. Syst. Evol. Microbiol.">
        <title>The Global Catalogue of Microorganisms (GCM) 10K type strain sequencing project: providing services to taxonomists for standard genome sequencing and annotation.</title>
        <authorList>
            <consortium name="The Broad Institute Genomics Platform"/>
            <consortium name="The Broad Institute Genome Sequencing Center for Infectious Disease"/>
            <person name="Wu L."/>
            <person name="Ma J."/>
        </authorList>
    </citation>
    <scope>NUCLEOTIDE SEQUENCE [LARGE SCALE GENOMIC DNA]</scope>
    <source>
        <strain evidence="5">JCM 14559</strain>
    </source>
</reference>
<dbReference type="Pfam" id="PF00067">
    <property type="entry name" value="p450"/>
    <property type="match status" value="1"/>
</dbReference>
<keyword evidence="2" id="KW-0408">Iron</keyword>
<keyword evidence="5" id="KW-1185">Reference proteome</keyword>
<keyword evidence="2" id="KW-0560">Oxidoreductase</keyword>
<feature type="region of interest" description="Disordered" evidence="3">
    <location>
        <begin position="200"/>
        <end position="311"/>
    </location>
</feature>
<feature type="region of interest" description="Disordered" evidence="3">
    <location>
        <begin position="1"/>
        <end position="29"/>
    </location>
</feature>
<keyword evidence="2" id="KW-0479">Metal-binding</keyword>
<dbReference type="InterPro" id="IPR036396">
    <property type="entry name" value="Cyt_P450_sf"/>
</dbReference>
<evidence type="ECO:0000313" key="5">
    <source>
        <dbReference type="Proteomes" id="UP001500897"/>
    </source>
</evidence>
<dbReference type="RefSeq" id="WP_344558560.1">
    <property type="nucleotide sequence ID" value="NZ_BAAANS010000084.1"/>
</dbReference>
<dbReference type="InterPro" id="IPR001128">
    <property type="entry name" value="Cyt_P450"/>
</dbReference>
<feature type="compositionally biased region" description="Pro residues" evidence="3">
    <location>
        <begin position="301"/>
        <end position="311"/>
    </location>
</feature>
<dbReference type="PANTHER" id="PTHR46696">
    <property type="entry name" value="P450, PUTATIVE (EUROFUNG)-RELATED"/>
    <property type="match status" value="1"/>
</dbReference>
<feature type="compositionally biased region" description="Basic and acidic residues" evidence="3">
    <location>
        <begin position="1"/>
        <end position="14"/>
    </location>
</feature>
<comment type="caution">
    <text evidence="4">The sequence shown here is derived from an EMBL/GenBank/DDBJ whole genome shotgun (WGS) entry which is preliminary data.</text>
</comment>
<dbReference type="PRINTS" id="PR00359">
    <property type="entry name" value="BP450"/>
</dbReference>
<name>A0ABP5JYP9_9ACTN</name>
<proteinExistence type="inferred from homology"/>
<comment type="similarity">
    <text evidence="1 2">Belongs to the cytochrome P450 family.</text>
</comment>
<dbReference type="Gene3D" id="1.10.630.10">
    <property type="entry name" value="Cytochrome P450"/>
    <property type="match status" value="1"/>
</dbReference>
<keyword evidence="2" id="KW-0503">Monooxygenase</keyword>
<gene>
    <name evidence="4" type="ORF">GCM10009759_72490</name>
</gene>
<organism evidence="4 5">
    <name type="scientific">Kitasatospora saccharophila</name>
    <dbReference type="NCBI Taxonomy" id="407973"/>
    <lineage>
        <taxon>Bacteria</taxon>
        <taxon>Bacillati</taxon>
        <taxon>Actinomycetota</taxon>
        <taxon>Actinomycetes</taxon>
        <taxon>Kitasatosporales</taxon>
        <taxon>Streptomycetaceae</taxon>
        <taxon>Kitasatospora</taxon>
    </lineage>
</organism>
<evidence type="ECO:0008006" key="6">
    <source>
        <dbReference type="Google" id="ProtNLM"/>
    </source>
</evidence>
<evidence type="ECO:0000313" key="4">
    <source>
        <dbReference type="EMBL" id="GAA2122178.1"/>
    </source>
</evidence>
<dbReference type="EMBL" id="BAAANS010000084">
    <property type="protein sequence ID" value="GAA2122178.1"/>
    <property type="molecule type" value="Genomic_DNA"/>
</dbReference>